<dbReference type="InterPro" id="IPR007263">
    <property type="entry name" value="DCC1-like"/>
</dbReference>
<evidence type="ECO:0008006" key="3">
    <source>
        <dbReference type="Google" id="ProtNLM"/>
    </source>
</evidence>
<protein>
    <recommendedName>
        <fullName evidence="3">Thiol-disulfide oxidoreductase</fullName>
    </recommendedName>
</protein>
<proteinExistence type="predicted"/>
<gene>
    <name evidence="1" type="ORF">GCM10009864_02690</name>
</gene>
<dbReference type="PANTHER" id="PTHR34290:SF2">
    <property type="entry name" value="OS04G0668800 PROTEIN"/>
    <property type="match status" value="1"/>
</dbReference>
<dbReference type="InterPro" id="IPR044691">
    <property type="entry name" value="DCC1_Trx"/>
</dbReference>
<name>A0ABP6DIE3_9ACTN</name>
<evidence type="ECO:0000313" key="1">
    <source>
        <dbReference type="EMBL" id="GAA2644400.1"/>
    </source>
</evidence>
<accession>A0ABP6DIE3</accession>
<sequence>MPTPKTPRTRPVLVYDGDCGFCTTSVNFAERHLRPGCRITAWQFTDLAELGVTQQRAEHEVLWITPAGSVHGGAQAVAKLLLSAGGPWAVAGAVLTLPPVRWVAHAVYRVIADNRHRMPGGTPACALPANDRPAPGA</sequence>
<dbReference type="RefSeq" id="WP_344572957.1">
    <property type="nucleotide sequence ID" value="NZ_BAAARK010000001.1"/>
</dbReference>
<keyword evidence="2" id="KW-1185">Reference proteome</keyword>
<reference evidence="2" key="1">
    <citation type="journal article" date="2019" name="Int. J. Syst. Evol. Microbiol.">
        <title>The Global Catalogue of Microorganisms (GCM) 10K type strain sequencing project: providing services to taxonomists for standard genome sequencing and annotation.</title>
        <authorList>
            <consortium name="The Broad Institute Genomics Platform"/>
            <consortium name="The Broad Institute Genome Sequencing Center for Infectious Disease"/>
            <person name="Wu L."/>
            <person name="Ma J."/>
        </authorList>
    </citation>
    <scope>NUCLEOTIDE SEQUENCE [LARGE SCALE GENOMIC DNA]</scope>
    <source>
        <strain evidence="2">JCM 16374</strain>
    </source>
</reference>
<dbReference type="EMBL" id="BAAARK010000001">
    <property type="protein sequence ID" value="GAA2644400.1"/>
    <property type="molecule type" value="Genomic_DNA"/>
</dbReference>
<dbReference type="Pfam" id="PF04134">
    <property type="entry name" value="DCC1-like"/>
    <property type="match status" value="1"/>
</dbReference>
<comment type="caution">
    <text evidence="1">The sequence shown here is derived from an EMBL/GenBank/DDBJ whole genome shotgun (WGS) entry which is preliminary data.</text>
</comment>
<dbReference type="Proteomes" id="UP001500994">
    <property type="component" value="Unassembled WGS sequence"/>
</dbReference>
<dbReference type="PANTHER" id="PTHR34290">
    <property type="entry name" value="SI:CH73-390P7.2"/>
    <property type="match status" value="1"/>
</dbReference>
<organism evidence="1 2">
    <name type="scientific">Streptomyces lunalinharesii</name>
    <dbReference type="NCBI Taxonomy" id="333384"/>
    <lineage>
        <taxon>Bacteria</taxon>
        <taxon>Bacillati</taxon>
        <taxon>Actinomycetota</taxon>
        <taxon>Actinomycetes</taxon>
        <taxon>Kitasatosporales</taxon>
        <taxon>Streptomycetaceae</taxon>
        <taxon>Streptomyces</taxon>
    </lineage>
</organism>
<evidence type="ECO:0000313" key="2">
    <source>
        <dbReference type="Proteomes" id="UP001500994"/>
    </source>
</evidence>